<keyword evidence="7" id="KW-1185">Reference proteome</keyword>
<feature type="domain" description="CBS" evidence="6">
    <location>
        <begin position="240"/>
        <end position="298"/>
    </location>
</feature>
<keyword evidence="3 5" id="KW-0129">CBS domain</keyword>
<dbReference type="PROSITE" id="PS51371">
    <property type="entry name" value="CBS"/>
    <property type="match status" value="2"/>
</dbReference>
<evidence type="ECO:0000256" key="2">
    <source>
        <dbReference type="ARBA" id="ARBA00022737"/>
    </source>
</evidence>
<evidence type="ECO:0000313" key="8">
    <source>
        <dbReference type="WBParaSite" id="SMUV_0000108401-mRNA-1"/>
    </source>
</evidence>
<evidence type="ECO:0000256" key="3">
    <source>
        <dbReference type="ARBA" id="ARBA00023122"/>
    </source>
</evidence>
<dbReference type="CDD" id="cd02205">
    <property type="entry name" value="CBS_pair_SF"/>
    <property type="match status" value="2"/>
</dbReference>
<accession>A0A0N5AAB6</accession>
<protein>
    <submittedName>
        <fullName evidence="8">CBS domain-containing protein</fullName>
    </submittedName>
</protein>
<evidence type="ECO:0000256" key="4">
    <source>
        <dbReference type="ARBA" id="ARBA00025878"/>
    </source>
</evidence>
<evidence type="ECO:0000259" key="6">
    <source>
        <dbReference type="PROSITE" id="PS51371"/>
    </source>
</evidence>
<dbReference type="InterPro" id="IPR050511">
    <property type="entry name" value="AMPK_gamma/SDS23_families"/>
</dbReference>
<evidence type="ECO:0000256" key="1">
    <source>
        <dbReference type="ARBA" id="ARBA00006750"/>
    </source>
</evidence>
<dbReference type="AlphaFoldDB" id="A0A0N5AAB6"/>
<keyword evidence="2" id="KW-0677">Repeat</keyword>
<dbReference type="InterPro" id="IPR046342">
    <property type="entry name" value="CBS_dom_sf"/>
</dbReference>
<dbReference type="Proteomes" id="UP000046393">
    <property type="component" value="Unplaced"/>
</dbReference>
<feature type="domain" description="CBS" evidence="6">
    <location>
        <begin position="166"/>
        <end position="224"/>
    </location>
</feature>
<dbReference type="WBParaSite" id="SMUV_0000108401-mRNA-1">
    <property type="protein sequence ID" value="SMUV_0000108401-mRNA-1"/>
    <property type="gene ID" value="SMUV_0000108401"/>
</dbReference>
<comment type="similarity">
    <text evidence="1">Belongs to the 5'-AMP-activated protein kinase gamma subunit family.</text>
</comment>
<dbReference type="Gene3D" id="3.10.580.10">
    <property type="entry name" value="CBS-domain"/>
    <property type="match status" value="2"/>
</dbReference>
<sequence>MSRQRSESLGNAEKLRSKHLKKVQIENCPLHSVYDLREEDESDDVYNDSLAFRRPRSNSSDFLILRKTSRPLSVDVVGLVDEHDDPYKQYMQVVDCYELAPHKGSVVLLDDSIKLHKAFRAMSDWCLSAALVWSEVEQSVVSIVTLTDFLVFLTDSKPSTSTIGDMTSVKPLVSLDASCNLLEASRMFCTKKIHRIAITEPTGDILYLLTVRRILQAIHKQNRSLHFALWMGCDIKDAGLGNWGEIHFVNEGQKLQEVGRLMIKHNFSSIPVVDLCGRPIDVITKFDIAAALSAVADVKECFQNYTVHDVTCLRPPAKFLRSTDSVSTVLSLALEQPNCRCVFVASEGRIDAAISLSDFMSHIVYH</sequence>
<reference evidence="8" key="1">
    <citation type="submission" date="2017-02" db="UniProtKB">
        <authorList>
            <consortium name="WormBaseParasite"/>
        </authorList>
    </citation>
    <scope>IDENTIFICATION</scope>
</reference>
<dbReference type="SUPFAM" id="SSF54631">
    <property type="entry name" value="CBS-domain pair"/>
    <property type="match status" value="2"/>
</dbReference>
<evidence type="ECO:0000313" key="7">
    <source>
        <dbReference type="Proteomes" id="UP000046393"/>
    </source>
</evidence>
<dbReference type="InterPro" id="IPR000644">
    <property type="entry name" value="CBS_dom"/>
</dbReference>
<evidence type="ECO:0000256" key="5">
    <source>
        <dbReference type="PROSITE-ProRule" id="PRU00703"/>
    </source>
</evidence>
<dbReference type="STRING" id="451379.A0A0N5AAB6"/>
<organism evidence="7 8">
    <name type="scientific">Syphacia muris</name>
    <dbReference type="NCBI Taxonomy" id="451379"/>
    <lineage>
        <taxon>Eukaryota</taxon>
        <taxon>Metazoa</taxon>
        <taxon>Ecdysozoa</taxon>
        <taxon>Nematoda</taxon>
        <taxon>Chromadorea</taxon>
        <taxon>Rhabditida</taxon>
        <taxon>Spirurina</taxon>
        <taxon>Oxyuridomorpha</taxon>
        <taxon>Oxyuroidea</taxon>
        <taxon>Oxyuridae</taxon>
        <taxon>Syphacia</taxon>
    </lineage>
</organism>
<dbReference type="PANTHER" id="PTHR13780">
    <property type="entry name" value="AMP-ACTIVATED PROTEIN KINASE, GAMMA REGULATORY SUBUNIT"/>
    <property type="match status" value="1"/>
</dbReference>
<name>A0A0N5AAB6_9BILA</name>
<dbReference type="SMART" id="SM00116">
    <property type="entry name" value="CBS"/>
    <property type="match status" value="3"/>
</dbReference>
<dbReference type="PANTHER" id="PTHR13780:SF36">
    <property type="entry name" value="CBS DOMAIN-CONTAINING PROTEIN"/>
    <property type="match status" value="1"/>
</dbReference>
<comment type="subunit">
    <text evidence="4">AMPK is a heterotrimer of an alpha catalytic subunit (PRKAA1 or PRKAA2), a beta (PRKAB1 or PRKAB2) and a gamma non-catalytic subunits (PRKAG1, PRKAG2 or PRKAG3). Interacts with FNIP1 and FNIP2.</text>
</comment>
<dbReference type="Pfam" id="PF00571">
    <property type="entry name" value="CBS"/>
    <property type="match status" value="1"/>
</dbReference>
<proteinExistence type="inferred from homology"/>